<dbReference type="InterPro" id="IPR050260">
    <property type="entry name" value="FAD-bd_OxRdtase"/>
</dbReference>
<evidence type="ECO:0000313" key="8">
    <source>
        <dbReference type="EMBL" id="KUG04325.1"/>
    </source>
</evidence>
<evidence type="ECO:0000259" key="7">
    <source>
        <dbReference type="PROSITE" id="PS50206"/>
    </source>
</evidence>
<evidence type="ECO:0000256" key="6">
    <source>
        <dbReference type="ARBA" id="ARBA00023284"/>
    </source>
</evidence>
<sequence length="554" mass="60111">MKKKILIVGGVAGGASSACRLRRLDEEAEILMFERGADISFANCGLPYYVGGVIEQRKKLLVQTPKAMRSRFNIDVRTMSEVKKISPAEKKVEVKNLLDDTSYEENYDYLVLSPGAQPALHDIPGINKGNVFVVRNVPDSDAIKHYIEVNKPSAAAVVGAGYIGLEMAEMLKESGLKVTIVEAAGQIMGALDPDMAAIVQEYIQKHGIDIIISDKVVAMEGSEQVEKIQLESGKSVPAQIVIMGAGVKPEVWLAKEAGLAIGSTGGILVDEYLQTSDPYIYAAGDAIQIKDFVTGDDSLVPLAGPANRQGWIVANNICGRQIKYPGSQGTSVVKIMDMVAGGTGQNEKQLQRKNIEYLVCHAHPFSHATYYPGSTQMTIKLLFTPREGEILGAQVVGYGNVDKTIDVLATAIRADMTVYDLLELELAYAPPFSSAKSPPNMVGYVAANILDNSIDCVRWEEVQGLVESGAFLIDTRLPAEVEKGSVPGAHNIPVDNLRDRLDEIPQDKEICVFCQVGLRSYIANRILKQKGFKTLNISGGYKLYQSLKNCGVID</sequence>
<dbReference type="SUPFAM" id="SSF51905">
    <property type="entry name" value="FAD/NAD(P)-binding domain"/>
    <property type="match status" value="1"/>
</dbReference>
<dbReference type="CDD" id="cd01524">
    <property type="entry name" value="RHOD_Pyr_redox"/>
    <property type="match status" value="1"/>
</dbReference>
<keyword evidence="4" id="KW-0274">FAD</keyword>
<dbReference type="InterPro" id="IPR016156">
    <property type="entry name" value="FAD/NAD-linked_Rdtase_dimer_sf"/>
</dbReference>
<dbReference type="GO" id="GO:0050451">
    <property type="term" value="F:CoA-disulfide reductase (NADPH) activity"/>
    <property type="evidence" value="ECO:0007669"/>
    <property type="project" value="UniProtKB-EC"/>
</dbReference>
<evidence type="ECO:0000256" key="5">
    <source>
        <dbReference type="ARBA" id="ARBA00023002"/>
    </source>
</evidence>
<feature type="domain" description="Rhodanese" evidence="7">
    <location>
        <begin position="466"/>
        <end position="553"/>
    </location>
</feature>
<dbReference type="PANTHER" id="PTHR43429">
    <property type="entry name" value="PYRIDINE NUCLEOTIDE-DISULFIDE OXIDOREDUCTASE DOMAIN-CONTAINING"/>
    <property type="match status" value="1"/>
</dbReference>
<accession>A0A0W8E6R9</accession>
<dbReference type="Gene3D" id="3.50.50.60">
    <property type="entry name" value="FAD/NAD(P)-binding domain"/>
    <property type="match status" value="2"/>
</dbReference>
<dbReference type="AlphaFoldDB" id="A0A0W8E6R9"/>
<dbReference type="InterPro" id="IPR004099">
    <property type="entry name" value="Pyr_nucl-diS_OxRdtase_dimer"/>
</dbReference>
<evidence type="ECO:0000256" key="3">
    <source>
        <dbReference type="ARBA" id="ARBA00022630"/>
    </source>
</evidence>
<evidence type="ECO:0000256" key="2">
    <source>
        <dbReference type="ARBA" id="ARBA00009130"/>
    </source>
</evidence>
<dbReference type="PANTHER" id="PTHR43429:SF1">
    <property type="entry name" value="NAD(P)H SULFUR OXIDOREDUCTASE (COA-DEPENDENT)"/>
    <property type="match status" value="1"/>
</dbReference>
<proteinExistence type="inferred from homology"/>
<dbReference type="Pfam" id="PF07992">
    <property type="entry name" value="Pyr_redox_2"/>
    <property type="match status" value="1"/>
</dbReference>
<dbReference type="SMART" id="SM00450">
    <property type="entry name" value="RHOD"/>
    <property type="match status" value="1"/>
</dbReference>
<organism evidence="8">
    <name type="scientific">hydrocarbon metagenome</name>
    <dbReference type="NCBI Taxonomy" id="938273"/>
    <lineage>
        <taxon>unclassified sequences</taxon>
        <taxon>metagenomes</taxon>
        <taxon>ecological metagenomes</taxon>
    </lineage>
</organism>
<dbReference type="EMBL" id="LNQE01001853">
    <property type="protein sequence ID" value="KUG04325.1"/>
    <property type="molecule type" value="Genomic_DNA"/>
</dbReference>
<comment type="caution">
    <text evidence="8">The sequence shown here is derived from an EMBL/GenBank/DDBJ whole genome shotgun (WGS) entry which is preliminary data.</text>
</comment>
<dbReference type="SUPFAM" id="SSF55424">
    <property type="entry name" value="FAD/NAD-linked reductases, dimerisation (C-terminal) domain"/>
    <property type="match status" value="1"/>
</dbReference>
<dbReference type="PRINTS" id="PR00411">
    <property type="entry name" value="PNDRDTASEI"/>
</dbReference>
<dbReference type="InterPro" id="IPR023753">
    <property type="entry name" value="FAD/NAD-binding_dom"/>
</dbReference>
<dbReference type="InterPro" id="IPR036873">
    <property type="entry name" value="Rhodanese-like_dom_sf"/>
</dbReference>
<comment type="cofactor">
    <cofactor evidence="1">
        <name>FAD</name>
        <dbReference type="ChEBI" id="CHEBI:57692"/>
    </cofactor>
</comment>
<keyword evidence="3" id="KW-0285">Flavoprotein</keyword>
<comment type="similarity">
    <text evidence="2">Belongs to the class-III pyridine nucleotide-disulfide oxidoreductase family.</text>
</comment>
<dbReference type="InterPro" id="IPR036188">
    <property type="entry name" value="FAD/NAD-bd_sf"/>
</dbReference>
<keyword evidence="5 8" id="KW-0560">Oxidoreductase</keyword>
<evidence type="ECO:0000256" key="4">
    <source>
        <dbReference type="ARBA" id="ARBA00022827"/>
    </source>
</evidence>
<reference evidence="8" key="1">
    <citation type="journal article" date="2015" name="Proc. Natl. Acad. Sci. U.S.A.">
        <title>Networks of energetic and metabolic interactions define dynamics in microbial communities.</title>
        <authorList>
            <person name="Embree M."/>
            <person name="Liu J.K."/>
            <person name="Al-Bassam M.M."/>
            <person name="Zengler K."/>
        </authorList>
    </citation>
    <scope>NUCLEOTIDE SEQUENCE</scope>
</reference>
<dbReference type="Pfam" id="PF02852">
    <property type="entry name" value="Pyr_redox_dim"/>
    <property type="match status" value="1"/>
</dbReference>
<dbReference type="PROSITE" id="PS50206">
    <property type="entry name" value="RHODANESE_3"/>
    <property type="match status" value="1"/>
</dbReference>
<name>A0A0W8E6R9_9ZZZZ</name>
<dbReference type="PRINTS" id="PR00368">
    <property type="entry name" value="FADPNR"/>
</dbReference>
<dbReference type="Pfam" id="PF00581">
    <property type="entry name" value="Rhodanese"/>
    <property type="match status" value="1"/>
</dbReference>
<protein>
    <submittedName>
        <fullName evidence="8">Coa-disulfide reductase / disulfide bond regulator</fullName>
        <ecNumber evidence="8">1.8.1.14</ecNumber>
    </submittedName>
</protein>
<keyword evidence="6" id="KW-0676">Redox-active center</keyword>
<dbReference type="PROSITE" id="PS51257">
    <property type="entry name" value="PROKAR_LIPOPROTEIN"/>
    <property type="match status" value="1"/>
</dbReference>
<evidence type="ECO:0000256" key="1">
    <source>
        <dbReference type="ARBA" id="ARBA00001974"/>
    </source>
</evidence>
<dbReference type="Gene3D" id="3.40.250.10">
    <property type="entry name" value="Rhodanese-like domain"/>
    <property type="match status" value="1"/>
</dbReference>
<dbReference type="SUPFAM" id="SSF52821">
    <property type="entry name" value="Rhodanese/Cell cycle control phosphatase"/>
    <property type="match status" value="1"/>
</dbReference>
<dbReference type="InterPro" id="IPR001763">
    <property type="entry name" value="Rhodanese-like_dom"/>
</dbReference>
<dbReference type="EC" id="1.8.1.14" evidence="8"/>
<gene>
    <name evidence="8" type="ORF">ASZ90_018332</name>
</gene>